<evidence type="ECO:0000256" key="1">
    <source>
        <dbReference type="ARBA" id="ARBA00004123"/>
    </source>
</evidence>
<name>A0ABP0VEU9_9BRYO</name>
<dbReference type="InterPro" id="IPR036866">
    <property type="entry name" value="RibonucZ/Hydroxyglut_hydro"/>
</dbReference>
<evidence type="ECO:0000256" key="5">
    <source>
        <dbReference type="ARBA" id="ARBA00023242"/>
    </source>
</evidence>
<evidence type="ECO:0000313" key="9">
    <source>
        <dbReference type="Proteomes" id="UP001497444"/>
    </source>
</evidence>
<evidence type="ECO:0000256" key="6">
    <source>
        <dbReference type="SAM" id="MobiDB-lite"/>
    </source>
</evidence>
<evidence type="ECO:0000256" key="4">
    <source>
        <dbReference type="ARBA" id="ARBA00023204"/>
    </source>
</evidence>
<accession>A0ABP0VEU9</accession>
<dbReference type="SUPFAM" id="SSF56281">
    <property type="entry name" value="Metallo-hydrolase/oxidoreductase"/>
    <property type="match status" value="1"/>
</dbReference>
<keyword evidence="4" id="KW-0234">DNA repair</keyword>
<dbReference type="EMBL" id="CAXAQS010000621">
    <property type="protein sequence ID" value="CAK9252416.1"/>
    <property type="molecule type" value="Genomic_DNA"/>
</dbReference>
<comment type="caution">
    <text evidence="8">The sequence shown here is derived from an EMBL/GenBank/DDBJ whole genome shotgun (WGS) entry which is preliminary data.</text>
</comment>
<sequence>MVAASSAKVHIMTCLEMVQRSSKPPTCFFCDRWIGLPNTSAKFNHLLRCAELKGGSIDVLLTILSSCSQSSTVDLTDELQPPCLDVNGDKNTPTALIPNAFQYIMDNSKKLYSNITSGFVSKSTGHLRNTVEPSKRRTVSSASPLPSTSVKRARIIESTPSHESAATTFSNTPHTLITFEYGNAGGNGLGVNPVNNCRNSREPTTVSSNISWGIGTSTSTSSSGSSNSVCEVSVSNSSNGKDNKNKYIPACKLIHFPVRTMTHPIVVDGFQYAKEGLSQCYFLTHFHSDHYTGLRKGFKHGRIYCTETTARLTTLRLGVPADQIISLSLNVQEVVLHTGDFRYSPDMLIAAVLKKVDEEVRAAQDSGQKVVFVFGAYGIGKERVYTSVAHHLKAKVYFGFILAFNSVNFPAMNAMRESFHLQVPDVAVRMVGFLPTGWSHKAPKSLKRSTSATSNSASNAKLSSSETGKLTLISTLFKSLSGNTTISDFSSQEVCVIDDDSEASEDEYDGCESEFSTPATMLAQIKSAVTPADSSSAVRDVLTEDENIMTCKRLRDDCIYSVPYSEHSSFTELVDFIRTFR</sequence>
<comment type="subcellular location">
    <subcellularLocation>
        <location evidence="1">Nucleus</location>
    </subcellularLocation>
</comment>
<dbReference type="InterPro" id="IPR011084">
    <property type="entry name" value="DRMBL"/>
</dbReference>
<evidence type="ECO:0000259" key="7">
    <source>
        <dbReference type="Pfam" id="PF07522"/>
    </source>
</evidence>
<evidence type="ECO:0000256" key="2">
    <source>
        <dbReference type="ARBA" id="ARBA00010304"/>
    </source>
</evidence>
<keyword evidence="9" id="KW-1185">Reference proteome</keyword>
<dbReference type="Gene3D" id="3.60.15.10">
    <property type="entry name" value="Ribonuclease Z/Hydroxyacylglutathione hydrolase-like"/>
    <property type="match status" value="1"/>
</dbReference>
<dbReference type="Gene3D" id="3.40.50.12650">
    <property type="match status" value="1"/>
</dbReference>
<proteinExistence type="inferred from homology"/>
<evidence type="ECO:0000256" key="3">
    <source>
        <dbReference type="ARBA" id="ARBA00022763"/>
    </source>
</evidence>
<feature type="compositionally biased region" description="Low complexity" evidence="6">
    <location>
        <begin position="449"/>
        <end position="461"/>
    </location>
</feature>
<keyword evidence="3" id="KW-0227">DNA damage</keyword>
<keyword evidence="5" id="KW-0539">Nucleus</keyword>
<reference evidence="8" key="1">
    <citation type="submission" date="2024-02" db="EMBL/GenBank/DDBJ databases">
        <authorList>
            <consortium name="ELIXIR-Norway"/>
            <consortium name="Elixir Norway"/>
        </authorList>
    </citation>
    <scope>NUCLEOTIDE SEQUENCE</scope>
</reference>
<feature type="region of interest" description="Disordered" evidence="6">
    <location>
        <begin position="441"/>
        <end position="461"/>
    </location>
</feature>
<protein>
    <recommendedName>
        <fullName evidence="7">DNA repair metallo-beta-lactamase domain-containing protein</fullName>
    </recommendedName>
</protein>
<comment type="similarity">
    <text evidence="2">Belongs to the DNA repair metallo-beta-lactamase (DRMBL) family.</text>
</comment>
<gene>
    <name evidence="8" type="ORF">CSSPJE1EN1_LOCUS27794</name>
</gene>
<dbReference type="PANTHER" id="PTHR23240">
    <property type="entry name" value="DNA CROSS-LINK REPAIR PROTEIN PSO2/SNM1-RELATED"/>
    <property type="match status" value="1"/>
</dbReference>
<dbReference type="Pfam" id="PF07522">
    <property type="entry name" value="DRMBL"/>
    <property type="match status" value="1"/>
</dbReference>
<feature type="region of interest" description="Disordered" evidence="6">
    <location>
        <begin position="208"/>
        <end position="239"/>
    </location>
</feature>
<evidence type="ECO:0000313" key="8">
    <source>
        <dbReference type="EMBL" id="CAK9252416.1"/>
    </source>
</evidence>
<dbReference type="PANTHER" id="PTHR23240:SF6">
    <property type="entry name" value="DNA CROSS-LINK REPAIR 1A PROTEIN"/>
    <property type="match status" value="1"/>
</dbReference>
<organism evidence="8 9">
    <name type="scientific">Sphagnum jensenii</name>
    <dbReference type="NCBI Taxonomy" id="128206"/>
    <lineage>
        <taxon>Eukaryota</taxon>
        <taxon>Viridiplantae</taxon>
        <taxon>Streptophyta</taxon>
        <taxon>Embryophyta</taxon>
        <taxon>Bryophyta</taxon>
        <taxon>Sphagnophytina</taxon>
        <taxon>Sphagnopsida</taxon>
        <taxon>Sphagnales</taxon>
        <taxon>Sphagnaceae</taxon>
        <taxon>Sphagnum</taxon>
    </lineage>
</organism>
<dbReference type="Proteomes" id="UP001497444">
    <property type="component" value="Unassembled WGS sequence"/>
</dbReference>
<feature type="domain" description="DNA repair metallo-beta-lactamase" evidence="7">
    <location>
        <begin position="427"/>
        <end position="580"/>
    </location>
</feature>